<keyword evidence="2" id="KW-0378">Hydrolase</keyword>
<dbReference type="SUPFAM" id="SSF53254">
    <property type="entry name" value="Phosphoglycerate mutase-like"/>
    <property type="match status" value="1"/>
</dbReference>
<comment type="similarity">
    <text evidence="1">Belongs to the histidine acid phosphatase family.</text>
</comment>
<evidence type="ECO:0000256" key="2">
    <source>
        <dbReference type="ARBA" id="ARBA00022801"/>
    </source>
</evidence>
<dbReference type="CDD" id="cd07061">
    <property type="entry name" value="HP_HAP_like"/>
    <property type="match status" value="1"/>
</dbReference>
<dbReference type="RefSeq" id="WP_194453166.1">
    <property type="nucleotide sequence ID" value="NZ_CP063849.1"/>
</dbReference>
<keyword evidence="5" id="KW-1185">Reference proteome</keyword>
<evidence type="ECO:0000256" key="3">
    <source>
        <dbReference type="SAM" id="SignalP"/>
    </source>
</evidence>
<evidence type="ECO:0000313" key="5">
    <source>
        <dbReference type="Proteomes" id="UP000593892"/>
    </source>
</evidence>
<dbReference type="EMBL" id="CP063849">
    <property type="protein sequence ID" value="QOY91512.1"/>
    <property type="molecule type" value="Genomic_DNA"/>
</dbReference>
<sequence>MRNTFVRLVALTLLCAPFAAAQTADDTKLRQVIIFGRHSVRAPVAPNSLIDTFAAKPFPIPSVGTGILTANGAKLEGLLGAYYRLWLTKEGLLTGNDAADAVFTYFRANTLERTRVTAQSFATGLLPAAAVTVNTYPDSQSDPLFDPIGAGVARLDQKKAVQAVKGRLGGDGQLVTTAYAPELALARSVLLGYPLSQTPPPAAPKGVIDVTALPIEITAGVPVNIGALSPISGAVDPFLMQYADGLPLSDVAWGQLNVDGIGQATRLYMLAIDLSFRTPYLAGVESSNMASHVVRSLLQAATGTPTTGSLGDPSTKVVMLVGSDVNITGLAGLLNLNWILPTYQPDFCPPGGALVFQLRQSQSTGEYFVRASYIAQTLDQLRNRTPLSLTTPPATAPIFIPGCSTRNANNDCALADFVSVANHAIVPHFADRVN</sequence>
<gene>
    <name evidence="4" type="ORF">IRI77_16660</name>
</gene>
<name>A0A7S7NXD8_PALFE</name>
<accession>A0A7S7NXD8</accession>
<proteinExistence type="inferred from homology"/>
<dbReference type="PANTHER" id="PTHR11567:SF110">
    <property type="entry name" value="2-PHOSPHOXYLOSE PHOSPHATASE 1"/>
    <property type="match status" value="1"/>
</dbReference>
<dbReference type="KEGG" id="pfer:IRI77_16660"/>
<evidence type="ECO:0000256" key="1">
    <source>
        <dbReference type="ARBA" id="ARBA00005375"/>
    </source>
</evidence>
<dbReference type="Pfam" id="PF00328">
    <property type="entry name" value="His_Phos_2"/>
    <property type="match status" value="2"/>
</dbReference>
<dbReference type="Proteomes" id="UP000593892">
    <property type="component" value="Chromosome"/>
</dbReference>
<keyword evidence="3" id="KW-0732">Signal</keyword>
<protein>
    <submittedName>
        <fullName evidence="4">Uncharacterized protein</fullName>
    </submittedName>
</protein>
<feature type="chain" id="PRO_5032827001" evidence="3">
    <location>
        <begin position="22"/>
        <end position="434"/>
    </location>
</feature>
<reference evidence="4 5" key="1">
    <citation type="submission" date="2020-10" db="EMBL/GenBank/DDBJ databases">
        <title>Complete genome sequence of Paludibaculum fermentans P105T, a facultatively anaerobic acidobacterium capable of dissimilatory Fe(III) reduction.</title>
        <authorList>
            <person name="Dedysh S.N."/>
            <person name="Beletsky A.V."/>
            <person name="Kulichevskaya I.S."/>
            <person name="Mardanov A.V."/>
            <person name="Ravin N.V."/>
        </authorList>
    </citation>
    <scope>NUCLEOTIDE SEQUENCE [LARGE SCALE GENOMIC DNA]</scope>
    <source>
        <strain evidence="4 5">P105</strain>
    </source>
</reference>
<dbReference type="AlphaFoldDB" id="A0A7S7NXD8"/>
<organism evidence="4 5">
    <name type="scientific">Paludibaculum fermentans</name>
    <dbReference type="NCBI Taxonomy" id="1473598"/>
    <lineage>
        <taxon>Bacteria</taxon>
        <taxon>Pseudomonadati</taxon>
        <taxon>Acidobacteriota</taxon>
        <taxon>Terriglobia</taxon>
        <taxon>Bryobacterales</taxon>
        <taxon>Bryobacteraceae</taxon>
        <taxon>Paludibaculum</taxon>
    </lineage>
</organism>
<dbReference type="GO" id="GO:0030288">
    <property type="term" value="C:outer membrane-bounded periplasmic space"/>
    <property type="evidence" value="ECO:0007669"/>
    <property type="project" value="TreeGrafter"/>
</dbReference>
<dbReference type="InterPro" id="IPR029033">
    <property type="entry name" value="His_PPase_superfam"/>
</dbReference>
<dbReference type="PANTHER" id="PTHR11567">
    <property type="entry name" value="ACID PHOSPHATASE-RELATED"/>
    <property type="match status" value="1"/>
</dbReference>
<evidence type="ECO:0000313" key="4">
    <source>
        <dbReference type="EMBL" id="QOY91512.1"/>
    </source>
</evidence>
<feature type="signal peptide" evidence="3">
    <location>
        <begin position="1"/>
        <end position="21"/>
    </location>
</feature>
<dbReference type="InterPro" id="IPR050645">
    <property type="entry name" value="Histidine_acid_phosphatase"/>
</dbReference>
<dbReference type="GO" id="GO:0050308">
    <property type="term" value="F:sugar-phosphatase activity"/>
    <property type="evidence" value="ECO:0007669"/>
    <property type="project" value="TreeGrafter"/>
</dbReference>
<dbReference type="InterPro" id="IPR000560">
    <property type="entry name" value="His_Pase_clade-2"/>
</dbReference>
<dbReference type="Gene3D" id="3.40.50.1240">
    <property type="entry name" value="Phosphoglycerate mutase-like"/>
    <property type="match status" value="2"/>
</dbReference>